<dbReference type="AlphaFoldDB" id="A0A8J7U1Z4"/>
<organism evidence="2 3">
    <name type="scientific">Acanthopleuribacter pedis</name>
    <dbReference type="NCBI Taxonomy" id="442870"/>
    <lineage>
        <taxon>Bacteria</taxon>
        <taxon>Pseudomonadati</taxon>
        <taxon>Acidobacteriota</taxon>
        <taxon>Holophagae</taxon>
        <taxon>Acanthopleuribacterales</taxon>
        <taxon>Acanthopleuribacteraceae</taxon>
        <taxon>Acanthopleuribacter</taxon>
    </lineage>
</organism>
<dbReference type="InterPro" id="IPR036390">
    <property type="entry name" value="WH_DNA-bd_sf"/>
</dbReference>
<dbReference type="PANTHER" id="PTHR33164">
    <property type="entry name" value="TRANSCRIPTIONAL REGULATOR, MARR FAMILY"/>
    <property type="match status" value="1"/>
</dbReference>
<gene>
    <name evidence="2" type="ORF">J3U88_06270</name>
</gene>
<reference evidence="2" key="1">
    <citation type="submission" date="2021-03" db="EMBL/GenBank/DDBJ databases">
        <authorList>
            <person name="Wang G."/>
        </authorList>
    </citation>
    <scope>NUCLEOTIDE SEQUENCE</scope>
    <source>
        <strain evidence="2">KCTC 12899</strain>
    </source>
</reference>
<protein>
    <submittedName>
        <fullName evidence="2">MarR family transcriptional regulator</fullName>
    </submittedName>
</protein>
<dbReference type="EMBL" id="JAFREP010000004">
    <property type="protein sequence ID" value="MBO1318062.1"/>
    <property type="molecule type" value="Genomic_DNA"/>
</dbReference>
<dbReference type="PANTHER" id="PTHR33164:SF43">
    <property type="entry name" value="HTH-TYPE TRANSCRIPTIONAL REPRESSOR YETL"/>
    <property type="match status" value="1"/>
</dbReference>
<dbReference type="CDD" id="cd00090">
    <property type="entry name" value="HTH_ARSR"/>
    <property type="match status" value="1"/>
</dbReference>
<dbReference type="GO" id="GO:0003700">
    <property type="term" value="F:DNA-binding transcription factor activity"/>
    <property type="evidence" value="ECO:0007669"/>
    <property type="project" value="InterPro"/>
</dbReference>
<dbReference type="SUPFAM" id="SSF46785">
    <property type="entry name" value="Winged helix' DNA-binding domain"/>
    <property type="match status" value="1"/>
</dbReference>
<accession>A0A8J7U1Z4</accession>
<evidence type="ECO:0000313" key="2">
    <source>
        <dbReference type="EMBL" id="MBO1318062.1"/>
    </source>
</evidence>
<proteinExistence type="predicted"/>
<dbReference type="PROSITE" id="PS50995">
    <property type="entry name" value="HTH_MARR_2"/>
    <property type="match status" value="1"/>
</dbReference>
<dbReference type="GO" id="GO:0006950">
    <property type="term" value="P:response to stress"/>
    <property type="evidence" value="ECO:0007669"/>
    <property type="project" value="TreeGrafter"/>
</dbReference>
<dbReference type="InterPro" id="IPR039422">
    <property type="entry name" value="MarR/SlyA-like"/>
</dbReference>
<dbReference type="Proteomes" id="UP000664417">
    <property type="component" value="Unassembled WGS sequence"/>
</dbReference>
<comment type="caution">
    <text evidence="2">The sequence shown here is derived from an EMBL/GenBank/DDBJ whole genome shotgun (WGS) entry which is preliminary data.</text>
</comment>
<name>A0A8J7U1Z4_9BACT</name>
<dbReference type="Gene3D" id="1.10.10.10">
    <property type="entry name" value="Winged helix-like DNA-binding domain superfamily/Winged helix DNA-binding domain"/>
    <property type="match status" value="1"/>
</dbReference>
<sequence length="132" mass="14476">MQFLETAHALQRDLDNALSLARGISFSEYRILRALANVYSGGAPRIDLARAVGLTPSAVTRALKPLEKLGYVTTEKGGRDARQSRAVLTTGGRTLLDDTQGVLRDTLMSLPINQRGMDDIELFRACLGECRR</sequence>
<dbReference type="RefSeq" id="WP_207857639.1">
    <property type="nucleotide sequence ID" value="NZ_JAFREP010000004.1"/>
</dbReference>
<dbReference type="SMART" id="SM00347">
    <property type="entry name" value="HTH_MARR"/>
    <property type="match status" value="1"/>
</dbReference>
<dbReference type="InterPro" id="IPR011991">
    <property type="entry name" value="ArsR-like_HTH"/>
</dbReference>
<evidence type="ECO:0000259" key="1">
    <source>
        <dbReference type="PROSITE" id="PS50995"/>
    </source>
</evidence>
<feature type="domain" description="HTH marR-type" evidence="1">
    <location>
        <begin position="1"/>
        <end position="132"/>
    </location>
</feature>
<keyword evidence="3" id="KW-1185">Reference proteome</keyword>
<evidence type="ECO:0000313" key="3">
    <source>
        <dbReference type="Proteomes" id="UP000664417"/>
    </source>
</evidence>
<dbReference type="InterPro" id="IPR036388">
    <property type="entry name" value="WH-like_DNA-bd_sf"/>
</dbReference>
<dbReference type="InterPro" id="IPR000835">
    <property type="entry name" value="HTH_MarR-typ"/>
</dbReference>
<dbReference type="Pfam" id="PF12802">
    <property type="entry name" value="MarR_2"/>
    <property type="match status" value="1"/>
</dbReference>